<reference evidence="2" key="1">
    <citation type="submission" date="2023-03" db="EMBL/GenBank/DDBJ databases">
        <title>Massive genome expansion in bonnet fungi (Mycena s.s.) driven by repeated elements and novel gene families across ecological guilds.</title>
        <authorList>
            <consortium name="Lawrence Berkeley National Laboratory"/>
            <person name="Harder C.B."/>
            <person name="Miyauchi S."/>
            <person name="Viragh M."/>
            <person name="Kuo A."/>
            <person name="Thoen E."/>
            <person name="Andreopoulos B."/>
            <person name="Lu D."/>
            <person name="Skrede I."/>
            <person name="Drula E."/>
            <person name="Henrissat B."/>
            <person name="Morin E."/>
            <person name="Kohler A."/>
            <person name="Barry K."/>
            <person name="LaButti K."/>
            <person name="Morin E."/>
            <person name="Salamov A."/>
            <person name="Lipzen A."/>
            <person name="Mereny Z."/>
            <person name="Hegedus B."/>
            <person name="Baldrian P."/>
            <person name="Stursova M."/>
            <person name="Weitz H."/>
            <person name="Taylor A."/>
            <person name="Grigoriev I.V."/>
            <person name="Nagy L.G."/>
            <person name="Martin F."/>
            <person name="Kauserud H."/>
        </authorList>
    </citation>
    <scope>NUCLEOTIDE SEQUENCE</scope>
    <source>
        <strain evidence="2">CBHHK067</strain>
    </source>
</reference>
<keyword evidence="3" id="KW-1185">Reference proteome</keyword>
<feature type="region of interest" description="Disordered" evidence="1">
    <location>
        <begin position="75"/>
        <end position="183"/>
    </location>
</feature>
<feature type="compositionally biased region" description="Basic residues" evidence="1">
    <location>
        <begin position="165"/>
        <end position="178"/>
    </location>
</feature>
<feature type="compositionally biased region" description="Basic and acidic residues" evidence="1">
    <location>
        <begin position="83"/>
        <end position="94"/>
    </location>
</feature>
<evidence type="ECO:0000313" key="3">
    <source>
        <dbReference type="Proteomes" id="UP001221757"/>
    </source>
</evidence>
<feature type="compositionally biased region" description="Basic and acidic residues" evidence="1">
    <location>
        <begin position="101"/>
        <end position="120"/>
    </location>
</feature>
<feature type="region of interest" description="Disordered" evidence="1">
    <location>
        <begin position="676"/>
        <end position="696"/>
    </location>
</feature>
<name>A0AAD7AYS9_MYCRO</name>
<evidence type="ECO:0008006" key="4">
    <source>
        <dbReference type="Google" id="ProtNLM"/>
    </source>
</evidence>
<feature type="compositionally biased region" description="Basic and acidic residues" evidence="1">
    <location>
        <begin position="151"/>
        <end position="164"/>
    </location>
</feature>
<gene>
    <name evidence="2" type="ORF">B0H17DRAFT_1120943</name>
</gene>
<feature type="region of interest" description="Disordered" evidence="1">
    <location>
        <begin position="1"/>
        <end position="54"/>
    </location>
</feature>
<protein>
    <recommendedName>
        <fullName evidence="4">DDE-1 domain-containing protein</fullName>
    </recommendedName>
</protein>
<evidence type="ECO:0000256" key="1">
    <source>
        <dbReference type="SAM" id="MobiDB-lite"/>
    </source>
</evidence>
<comment type="caution">
    <text evidence="2">The sequence shown here is derived from an EMBL/GenBank/DDBJ whole genome shotgun (WGS) entry which is preliminary data.</text>
</comment>
<dbReference type="EMBL" id="JARKIE010001207">
    <property type="protein sequence ID" value="KAJ7604624.1"/>
    <property type="molecule type" value="Genomic_DNA"/>
</dbReference>
<dbReference type="AlphaFoldDB" id="A0AAD7AYS9"/>
<dbReference type="Proteomes" id="UP001221757">
    <property type="component" value="Unassembled WGS sequence"/>
</dbReference>
<sequence length="717" mass="79910">MAMYSDDASNIPELADISDSDDSDISVPASAGPSRTQAAQAQPAVPAPPAGPKAKITSYWKVETAEEKAVRLERSARVYSEGSEERQAREVDKTCKKKARERVEATERMPQYRDRRRDAKIAAGEIPSLKRKHAHLLEHDDTPGPSPELPELSRPHHQFKESSKKKNKPSGRKQKLKNQKRDAKYTNWSHPLLWSQIETAARLSGKPWSQRAIMKALHRANLKTFHRLSEQVIGTWIDPEAKKRGVSKWKDSILKNVELRAGNAPGGQTTRCGVLHPYPETRKKIHNHLTSLRGAGVALTLLTIRALMISHIEEDAPELFHHARADGSTFRCSESFVRRYLRNTLGWSERRATKAAQKLPANHEKVLEEAFFREAHVIRDYAVPAALRVNTDQTQLVYQQGSGSIWNQRGAKQVATVGQEEKRAFTLVPSISASGVLLPMQAVFNGRTMVSCPSPSSARMVIAPYFERVKKELGLPESQMSIWKIDCWSVHKSKEFMAWMKLHHPRIIVIFVPGGCTGLWQPLDVGIQRLLKLSIKRSAHRDLVNEALVQIKAGKPPHEIKLDTTVGTLRNRSVGWIVQAIHDLSDPATITQVRICPLGLRNLRTTHPTLHAALTGPDDDVSIISPEPETEEEPFFDSNIYDDCDVPLDVVSQVLLSGGSSIAANFTADVSGGITRSGNASDAEPEESADTPAVLGRGQRKKIVAKRYQGPIWEQHR</sequence>
<organism evidence="2 3">
    <name type="scientific">Mycena rosella</name>
    <name type="common">Pink bonnet</name>
    <name type="synonym">Agaricus rosellus</name>
    <dbReference type="NCBI Taxonomy" id="1033263"/>
    <lineage>
        <taxon>Eukaryota</taxon>
        <taxon>Fungi</taxon>
        <taxon>Dikarya</taxon>
        <taxon>Basidiomycota</taxon>
        <taxon>Agaricomycotina</taxon>
        <taxon>Agaricomycetes</taxon>
        <taxon>Agaricomycetidae</taxon>
        <taxon>Agaricales</taxon>
        <taxon>Marasmiineae</taxon>
        <taxon>Mycenaceae</taxon>
        <taxon>Mycena</taxon>
    </lineage>
</organism>
<accession>A0AAD7AYS9</accession>
<proteinExistence type="predicted"/>
<evidence type="ECO:0000313" key="2">
    <source>
        <dbReference type="EMBL" id="KAJ7604624.1"/>
    </source>
</evidence>